<proteinExistence type="predicted"/>
<feature type="chain" id="PRO_5012734181" evidence="1">
    <location>
        <begin position="26"/>
        <end position="65"/>
    </location>
</feature>
<evidence type="ECO:0000313" key="2">
    <source>
        <dbReference type="EMBL" id="ORZ28997.1"/>
    </source>
</evidence>
<dbReference type="InParanoid" id="A0A1Y2H377"/>
<name>A0A1Y2H377_9FUNG</name>
<comment type="caution">
    <text evidence="2">The sequence shown here is derived from an EMBL/GenBank/DDBJ whole genome shotgun (WGS) entry which is preliminary data.</text>
</comment>
<dbReference type="Proteomes" id="UP000193648">
    <property type="component" value="Unassembled WGS sequence"/>
</dbReference>
<reference evidence="2 3" key="1">
    <citation type="submission" date="2016-07" db="EMBL/GenBank/DDBJ databases">
        <title>Pervasive Adenine N6-methylation of Active Genes in Fungi.</title>
        <authorList>
            <consortium name="DOE Joint Genome Institute"/>
            <person name="Mondo S.J."/>
            <person name="Dannebaum R.O."/>
            <person name="Kuo R.C."/>
            <person name="Labutti K."/>
            <person name="Haridas S."/>
            <person name="Kuo A."/>
            <person name="Salamov A."/>
            <person name="Ahrendt S.R."/>
            <person name="Lipzen A."/>
            <person name="Sullivan W."/>
            <person name="Andreopoulos W.B."/>
            <person name="Clum A."/>
            <person name="Lindquist E."/>
            <person name="Daum C."/>
            <person name="Ramamoorthy G.K."/>
            <person name="Gryganskyi A."/>
            <person name="Culley D."/>
            <person name="Magnuson J.K."/>
            <person name="James T.Y."/>
            <person name="O'Malley M.A."/>
            <person name="Stajich J.E."/>
            <person name="Spatafora J.W."/>
            <person name="Visel A."/>
            <person name="Grigoriev I.V."/>
        </authorList>
    </citation>
    <scope>NUCLEOTIDE SEQUENCE [LARGE SCALE GENOMIC DNA]</scope>
    <source>
        <strain evidence="2 3">NRRL 3116</strain>
    </source>
</reference>
<dbReference type="RefSeq" id="XP_021886670.1">
    <property type="nucleotide sequence ID" value="XM_022031100.1"/>
</dbReference>
<accession>A0A1Y2H377</accession>
<dbReference type="EMBL" id="MCFF01000001">
    <property type="protein sequence ID" value="ORZ28997.1"/>
    <property type="molecule type" value="Genomic_DNA"/>
</dbReference>
<dbReference type="GeneID" id="33572941"/>
<keyword evidence="1" id="KW-0732">Signal</keyword>
<dbReference type="AlphaFoldDB" id="A0A1Y2H377"/>
<sequence>MHTTLSSIICSVALIIAVMASTTSAYELWYKICDTEGIPVEPLRKKMIPGENPFRYLRSLTFCGR</sequence>
<evidence type="ECO:0000313" key="3">
    <source>
        <dbReference type="Proteomes" id="UP000193648"/>
    </source>
</evidence>
<gene>
    <name evidence="2" type="ORF">BCR41DRAFT_9709</name>
</gene>
<evidence type="ECO:0000256" key="1">
    <source>
        <dbReference type="SAM" id="SignalP"/>
    </source>
</evidence>
<organism evidence="2 3">
    <name type="scientific">Lobosporangium transversale</name>
    <dbReference type="NCBI Taxonomy" id="64571"/>
    <lineage>
        <taxon>Eukaryota</taxon>
        <taxon>Fungi</taxon>
        <taxon>Fungi incertae sedis</taxon>
        <taxon>Mucoromycota</taxon>
        <taxon>Mortierellomycotina</taxon>
        <taxon>Mortierellomycetes</taxon>
        <taxon>Mortierellales</taxon>
        <taxon>Mortierellaceae</taxon>
        <taxon>Lobosporangium</taxon>
    </lineage>
</organism>
<feature type="signal peptide" evidence="1">
    <location>
        <begin position="1"/>
        <end position="25"/>
    </location>
</feature>
<keyword evidence="3" id="KW-1185">Reference proteome</keyword>
<protein>
    <submittedName>
        <fullName evidence="2">Uncharacterized protein</fullName>
    </submittedName>
</protein>